<reference evidence="2" key="1">
    <citation type="journal article" date="2020" name="New Phytol.">
        <title>Comparative genomics reveals dynamic genome evolution in host specialist ectomycorrhizal fungi.</title>
        <authorList>
            <person name="Lofgren L.A."/>
            <person name="Nguyen N.H."/>
            <person name="Vilgalys R."/>
            <person name="Ruytinx J."/>
            <person name="Liao H.L."/>
            <person name="Branco S."/>
            <person name="Kuo A."/>
            <person name="LaButti K."/>
            <person name="Lipzen A."/>
            <person name="Andreopoulos W."/>
            <person name="Pangilinan J."/>
            <person name="Riley R."/>
            <person name="Hundley H."/>
            <person name="Na H."/>
            <person name="Barry K."/>
            <person name="Grigoriev I.V."/>
            <person name="Stajich J.E."/>
            <person name="Kennedy P.G."/>
        </authorList>
    </citation>
    <scope>NUCLEOTIDE SEQUENCE</scope>
    <source>
        <strain evidence="2">MN1</strain>
    </source>
</reference>
<sequence>MSNLYANEVLKGTKDSKNRRKGRVEGCQRCAKKDIKEVSNSAEAQRKASASTTQAKPNKRDPPSRPYILKQNKGVDPYHVVTHTPIKREASTNAVIVSELMESPHNLTKREASAQCNTQSCTTQQRDESQTTSSRYGNTRSEKRGIDSPPRSCILTEAGTERRSTTRRNSVA</sequence>
<protein>
    <submittedName>
        <fullName evidence="2">Uncharacterized protein</fullName>
    </submittedName>
</protein>
<accession>A0A9P7EI66</accession>
<feature type="region of interest" description="Disordered" evidence="1">
    <location>
        <begin position="106"/>
        <end position="172"/>
    </location>
</feature>
<dbReference type="GeneID" id="64626537"/>
<feature type="region of interest" description="Disordered" evidence="1">
    <location>
        <begin position="1"/>
        <end position="76"/>
    </location>
</feature>
<feature type="compositionally biased region" description="Polar residues" evidence="1">
    <location>
        <begin position="114"/>
        <end position="139"/>
    </location>
</feature>
<gene>
    <name evidence="2" type="ORF">BJ212DRAFT_1296953</name>
</gene>
<proteinExistence type="predicted"/>
<dbReference type="EMBL" id="JABBWG010000006">
    <property type="protein sequence ID" value="KAG1821585.1"/>
    <property type="molecule type" value="Genomic_DNA"/>
</dbReference>
<dbReference type="Proteomes" id="UP000807769">
    <property type="component" value="Unassembled WGS sequence"/>
</dbReference>
<evidence type="ECO:0000313" key="2">
    <source>
        <dbReference type="EMBL" id="KAG1821585.1"/>
    </source>
</evidence>
<dbReference type="AlphaFoldDB" id="A0A9P7EI66"/>
<evidence type="ECO:0000256" key="1">
    <source>
        <dbReference type="SAM" id="MobiDB-lite"/>
    </source>
</evidence>
<organism evidence="2 3">
    <name type="scientific">Suillus subaureus</name>
    <dbReference type="NCBI Taxonomy" id="48587"/>
    <lineage>
        <taxon>Eukaryota</taxon>
        <taxon>Fungi</taxon>
        <taxon>Dikarya</taxon>
        <taxon>Basidiomycota</taxon>
        <taxon>Agaricomycotina</taxon>
        <taxon>Agaricomycetes</taxon>
        <taxon>Agaricomycetidae</taxon>
        <taxon>Boletales</taxon>
        <taxon>Suillineae</taxon>
        <taxon>Suillaceae</taxon>
        <taxon>Suillus</taxon>
    </lineage>
</organism>
<feature type="compositionally biased region" description="Polar residues" evidence="1">
    <location>
        <begin position="38"/>
        <end position="56"/>
    </location>
</feature>
<keyword evidence="3" id="KW-1185">Reference proteome</keyword>
<feature type="compositionally biased region" description="Basic and acidic residues" evidence="1">
    <location>
        <begin position="23"/>
        <end position="37"/>
    </location>
</feature>
<name>A0A9P7EI66_9AGAM</name>
<evidence type="ECO:0000313" key="3">
    <source>
        <dbReference type="Proteomes" id="UP000807769"/>
    </source>
</evidence>
<comment type="caution">
    <text evidence="2">The sequence shown here is derived from an EMBL/GenBank/DDBJ whole genome shotgun (WGS) entry which is preliminary data.</text>
</comment>
<dbReference type="RefSeq" id="XP_041196325.1">
    <property type="nucleotide sequence ID" value="XM_041332520.1"/>
</dbReference>